<dbReference type="GO" id="GO:0005525">
    <property type="term" value="F:GTP binding"/>
    <property type="evidence" value="ECO:0007669"/>
    <property type="project" value="UniProtKB-KW"/>
</dbReference>
<keyword evidence="9" id="KW-0472">Membrane</keyword>
<keyword evidence="6" id="KW-0256">Endoplasmic reticulum</keyword>
<dbReference type="SUPFAM" id="SSF52540">
    <property type="entry name" value="P-loop containing nucleoside triphosphate hydrolases"/>
    <property type="match status" value="1"/>
</dbReference>
<name>A0A1E7FNE5_9STRA</name>
<sequence length="293" mass="32743">LLQTTLRESIAPYLPPPVLKAIKEIDPQLEPYVGPEGCITVVGSLLLSYALYQLVRNIFGSSLSSSSSSSLGDGGKNKAIHEDYRDQDILPVSNEKSRPFDGTIVLCGPSLTGKTSLFYQLIQQEQEQQQKWKTVRSIKSNTGFLEHNRKVLRVLDTPGHWGPEKLIRAVPLRDIDRLLVVVDSTQPVAPAADYLYAILKQQKSKSKNKASVLISCHKSDHPKAKNARRIKLQLRSELIRLSKLDNIDDENDNYWEENLNAIPLCSSNVDNFNSVREFCETGAIPSSSTTTKR</sequence>
<evidence type="ECO:0000256" key="7">
    <source>
        <dbReference type="ARBA" id="ARBA00022989"/>
    </source>
</evidence>
<dbReference type="InterPro" id="IPR019009">
    <property type="entry name" value="SRP_receptor_beta_su"/>
</dbReference>
<evidence type="ECO:0000256" key="6">
    <source>
        <dbReference type="ARBA" id="ARBA00022824"/>
    </source>
</evidence>
<gene>
    <name evidence="11" type="ORF">FRACYDRAFT_167725</name>
</gene>
<dbReference type="OrthoDB" id="41266at2759"/>
<dbReference type="AlphaFoldDB" id="A0A1E7FNE5"/>
<dbReference type="Gene3D" id="3.40.50.300">
    <property type="entry name" value="P-loop containing nucleotide triphosphate hydrolases"/>
    <property type="match status" value="1"/>
</dbReference>
<dbReference type="GO" id="GO:0005789">
    <property type="term" value="C:endoplasmic reticulum membrane"/>
    <property type="evidence" value="ECO:0007669"/>
    <property type="project" value="UniProtKB-SubCell"/>
</dbReference>
<evidence type="ECO:0000256" key="10">
    <source>
        <dbReference type="ARBA" id="ARBA00023170"/>
    </source>
</evidence>
<keyword evidence="5" id="KW-0547">Nucleotide-binding</keyword>
<dbReference type="Pfam" id="PF09439">
    <property type="entry name" value="SRPRB"/>
    <property type="match status" value="1"/>
</dbReference>
<proteinExistence type="inferred from homology"/>
<keyword evidence="8" id="KW-0342">GTP-binding</keyword>
<evidence type="ECO:0000256" key="5">
    <source>
        <dbReference type="ARBA" id="ARBA00022741"/>
    </source>
</evidence>
<keyword evidence="7" id="KW-1133">Transmembrane helix</keyword>
<evidence type="ECO:0000313" key="11">
    <source>
        <dbReference type="EMBL" id="OEU19691.1"/>
    </source>
</evidence>
<evidence type="ECO:0000313" key="12">
    <source>
        <dbReference type="Proteomes" id="UP000095751"/>
    </source>
</evidence>
<keyword evidence="12" id="KW-1185">Reference proteome</keyword>
<protein>
    <recommendedName>
        <fullName evidence="3">Signal recognition particle receptor subunit beta</fullName>
    </recommendedName>
</protein>
<comment type="subcellular location">
    <subcellularLocation>
        <location evidence="1">Endoplasmic reticulum membrane</location>
        <topology evidence="1">Single-pass membrane protein</topology>
    </subcellularLocation>
</comment>
<evidence type="ECO:0000256" key="3">
    <source>
        <dbReference type="ARBA" id="ARBA00020256"/>
    </source>
</evidence>
<dbReference type="InParanoid" id="A0A1E7FNE5"/>
<evidence type="ECO:0000256" key="8">
    <source>
        <dbReference type="ARBA" id="ARBA00023134"/>
    </source>
</evidence>
<accession>A0A1E7FNE5</accession>
<dbReference type="Proteomes" id="UP000095751">
    <property type="component" value="Unassembled WGS sequence"/>
</dbReference>
<reference evidence="11 12" key="1">
    <citation type="submission" date="2016-09" db="EMBL/GenBank/DDBJ databases">
        <title>Extensive genetic diversity and differential bi-allelic expression allows diatom success in the polar Southern Ocean.</title>
        <authorList>
            <consortium name="DOE Joint Genome Institute"/>
            <person name="Mock T."/>
            <person name="Otillar R.P."/>
            <person name="Strauss J."/>
            <person name="Dupont C."/>
            <person name="Frickenhaus S."/>
            <person name="Maumus F."/>
            <person name="Mcmullan M."/>
            <person name="Sanges R."/>
            <person name="Schmutz J."/>
            <person name="Toseland A."/>
            <person name="Valas R."/>
            <person name="Veluchamy A."/>
            <person name="Ward B.J."/>
            <person name="Allen A."/>
            <person name="Barry K."/>
            <person name="Falciatore A."/>
            <person name="Ferrante M."/>
            <person name="Fortunato A.E."/>
            <person name="Gloeckner G."/>
            <person name="Gruber A."/>
            <person name="Hipkin R."/>
            <person name="Janech M."/>
            <person name="Kroth P."/>
            <person name="Leese F."/>
            <person name="Lindquist E."/>
            <person name="Lyon B.R."/>
            <person name="Martin J."/>
            <person name="Mayer C."/>
            <person name="Parker M."/>
            <person name="Quesneville H."/>
            <person name="Raymond J."/>
            <person name="Uhlig C."/>
            <person name="Valentin K.U."/>
            <person name="Worden A.Z."/>
            <person name="Armbrust E.V."/>
            <person name="Bowler C."/>
            <person name="Green B."/>
            <person name="Moulton V."/>
            <person name="Van Oosterhout C."/>
            <person name="Grigoriev I."/>
        </authorList>
    </citation>
    <scope>NUCLEOTIDE SEQUENCE [LARGE SCALE GENOMIC DNA]</scope>
    <source>
        <strain evidence="11 12">CCMP1102</strain>
    </source>
</reference>
<dbReference type="KEGG" id="fcy:FRACYDRAFT_167725"/>
<dbReference type="InterPro" id="IPR027417">
    <property type="entry name" value="P-loop_NTPase"/>
</dbReference>
<keyword evidence="4" id="KW-0812">Transmembrane</keyword>
<evidence type="ECO:0000256" key="2">
    <source>
        <dbReference type="ARBA" id="ARBA00005619"/>
    </source>
</evidence>
<evidence type="ECO:0000256" key="1">
    <source>
        <dbReference type="ARBA" id="ARBA00004389"/>
    </source>
</evidence>
<organism evidence="11 12">
    <name type="scientific">Fragilariopsis cylindrus CCMP1102</name>
    <dbReference type="NCBI Taxonomy" id="635003"/>
    <lineage>
        <taxon>Eukaryota</taxon>
        <taxon>Sar</taxon>
        <taxon>Stramenopiles</taxon>
        <taxon>Ochrophyta</taxon>
        <taxon>Bacillariophyta</taxon>
        <taxon>Bacillariophyceae</taxon>
        <taxon>Bacillariophycidae</taxon>
        <taxon>Bacillariales</taxon>
        <taxon>Bacillariaceae</taxon>
        <taxon>Fragilariopsis</taxon>
    </lineage>
</organism>
<evidence type="ECO:0000256" key="9">
    <source>
        <dbReference type="ARBA" id="ARBA00023136"/>
    </source>
</evidence>
<comment type="similarity">
    <text evidence="2">Belongs to the SRP receptor beta subunit family.</text>
</comment>
<keyword evidence="10" id="KW-0675">Receptor</keyword>
<feature type="non-terminal residue" evidence="11">
    <location>
        <position position="1"/>
    </location>
</feature>
<dbReference type="EMBL" id="KV784355">
    <property type="protein sequence ID" value="OEU19691.1"/>
    <property type="molecule type" value="Genomic_DNA"/>
</dbReference>
<evidence type="ECO:0000256" key="4">
    <source>
        <dbReference type="ARBA" id="ARBA00022692"/>
    </source>
</evidence>